<gene>
    <name evidence="2" type="ORF">BUPH_06773</name>
</gene>
<organism evidence="2 3">
    <name type="scientific">Paraburkholderia phenoliruptrix BR3459a</name>
    <dbReference type="NCBI Taxonomy" id="1229205"/>
    <lineage>
        <taxon>Bacteria</taxon>
        <taxon>Pseudomonadati</taxon>
        <taxon>Pseudomonadota</taxon>
        <taxon>Betaproteobacteria</taxon>
        <taxon>Burkholderiales</taxon>
        <taxon>Burkholderiaceae</taxon>
        <taxon>Paraburkholderia</taxon>
    </lineage>
</organism>
<dbReference type="Proteomes" id="UP000010105">
    <property type="component" value="Chromosome 2"/>
</dbReference>
<dbReference type="eggNOG" id="ENOG503173Y">
    <property type="taxonomic scope" value="Bacteria"/>
</dbReference>
<feature type="compositionally biased region" description="Pro residues" evidence="1">
    <location>
        <begin position="55"/>
        <end position="64"/>
    </location>
</feature>
<accession>K0E078</accession>
<name>K0E078_9BURK</name>
<evidence type="ECO:0000313" key="3">
    <source>
        <dbReference type="Proteomes" id="UP000010105"/>
    </source>
</evidence>
<dbReference type="KEGG" id="bpx:BUPH_06773"/>
<feature type="region of interest" description="Disordered" evidence="1">
    <location>
        <begin position="1"/>
        <end position="86"/>
    </location>
</feature>
<dbReference type="PATRIC" id="fig|1229205.11.peg.5595"/>
<dbReference type="HOGENOM" id="CLU_2491888_0_0_4"/>
<dbReference type="AlphaFoldDB" id="K0E078"/>
<sequence length="86" mass="9099">MGRGKEAASSGYSRCATWDGRRSLPQEPIMQTDPTIDPVADPSNEPLDAPDEQPRPLPGTPPQTDPLAPGSSPEDEDALGEAEDKS</sequence>
<protein>
    <submittedName>
        <fullName evidence="2">Uncharacterized protein</fullName>
    </submittedName>
</protein>
<feature type="compositionally biased region" description="Acidic residues" evidence="1">
    <location>
        <begin position="73"/>
        <end position="86"/>
    </location>
</feature>
<reference evidence="2 3" key="1">
    <citation type="journal article" date="2012" name="J. Bacteriol.">
        <title>Complete Genome Sequence of Burkholderia phenoliruptrix BR3459a (CLA1), a Heat-Tolerant, Nitrogen-Fixing Symbiont of Mimosa flocculosa.</title>
        <authorList>
            <person name="de Oliveira Cunha C."/>
            <person name="Goda Zuleta L.F."/>
            <person name="Paula de Almeida L.G."/>
            <person name="Prioli Ciapina L."/>
            <person name="Lustrino Borges W."/>
            <person name="Pitard R.M."/>
            <person name="Baldani J.I."/>
            <person name="Straliotto R."/>
            <person name="de Faria S.M."/>
            <person name="Hungria M."/>
            <person name="Sousa Cavada B."/>
            <person name="Mercante F.M."/>
            <person name="Ribeiro de Vasconcelos A.T."/>
        </authorList>
    </citation>
    <scope>NUCLEOTIDE SEQUENCE [LARGE SCALE GENOMIC DNA]</scope>
    <source>
        <strain evidence="2 3">BR3459a</strain>
    </source>
</reference>
<proteinExistence type="predicted"/>
<dbReference type="EMBL" id="CP003864">
    <property type="protein sequence ID" value="AFT89049.1"/>
    <property type="molecule type" value="Genomic_DNA"/>
</dbReference>
<evidence type="ECO:0000313" key="2">
    <source>
        <dbReference type="EMBL" id="AFT89049.1"/>
    </source>
</evidence>
<evidence type="ECO:0000256" key="1">
    <source>
        <dbReference type="SAM" id="MobiDB-lite"/>
    </source>
</evidence>